<keyword evidence="1" id="KW-0812">Transmembrane</keyword>
<feature type="transmembrane region" description="Helical" evidence="1">
    <location>
        <begin position="6"/>
        <end position="27"/>
    </location>
</feature>
<evidence type="ECO:0000313" key="2">
    <source>
        <dbReference type="EMBL" id="MFC6380800.1"/>
    </source>
</evidence>
<comment type="caution">
    <text evidence="2">The sequence shown here is derived from an EMBL/GenBank/DDBJ whole genome shotgun (WGS) entry which is preliminary data.</text>
</comment>
<evidence type="ECO:0000313" key="3">
    <source>
        <dbReference type="Proteomes" id="UP001596264"/>
    </source>
</evidence>
<keyword evidence="1" id="KW-0472">Membrane</keyword>
<keyword evidence="1" id="KW-1133">Transmembrane helix</keyword>
<keyword evidence="3" id="KW-1185">Reference proteome</keyword>
<name>A0ABW1W6X2_9GAMM</name>
<proteinExistence type="predicted"/>
<dbReference type="Gene3D" id="3.40.190.10">
    <property type="entry name" value="Periplasmic binding protein-like II"/>
    <property type="match status" value="1"/>
</dbReference>
<protein>
    <submittedName>
        <fullName evidence="2">Uncharacterized protein</fullName>
    </submittedName>
</protein>
<evidence type="ECO:0000256" key="1">
    <source>
        <dbReference type="SAM" id="Phobius"/>
    </source>
</evidence>
<dbReference type="Proteomes" id="UP001596264">
    <property type="component" value="Unassembled WGS sequence"/>
</dbReference>
<dbReference type="EMBL" id="JBHSTZ010000014">
    <property type="protein sequence ID" value="MFC6380800.1"/>
    <property type="molecule type" value="Genomic_DNA"/>
</dbReference>
<dbReference type="RefSeq" id="WP_201561211.1">
    <property type="nucleotide sequence ID" value="NZ_CAJGZK010000001.1"/>
</dbReference>
<organism evidence="2 3">
    <name type="scientific">Psychrobacter glacincola</name>
    <dbReference type="NCBI Taxonomy" id="56810"/>
    <lineage>
        <taxon>Bacteria</taxon>
        <taxon>Pseudomonadati</taxon>
        <taxon>Pseudomonadota</taxon>
        <taxon>Gammaproteobacteria</taxon>
        <taxon>Moraxellales</taxon>
        <taxon>Moraxellaceae</taxon>
        <taxon>Psychrobacter</taxon>
    </lineage>
</organism>
<gene>
    <name evidence="2" type="ORF">ACFP58_04845</name>
</gene>
<accession>A0ABW1W6X2</accession>
<sequence>MKDYKLLLAGLILLLLIIFIAIFTWLWSSNRKNTDPLPIISNESESTASVEEDGETVAKSTLHIQAEEKLRAPLDAVISSFQSRYPNVEIMISYVASAALLTLSDNKVADNEPSSFVVDTDIIIADGTLSAARLAPVQEKLKIAQDKQNRNKAENGMVEDIIDADSSADEIAAKGKTDNTDTRNLVSFSYALKDTKKVDGVILTQNPIALNFRNFLLSSTGQDILSRHDYENIDGYQNEVSDLFKPNSKGKQATGELTVNVADAISIAK</sequence>
<reference evidence="3" key="1">
    <citation type="journal article" date="2019" name="Int. J. Syst. Evol. Microbiol.">
        <title>The Global Catalogue of Microorganisms (GCM) 10K type strain sequencing project: providing services to taxonomists for standard genome sequencing and annotation.</title>
        <authorList>
            <consortium name="The Broad Institute Genomics Platform"/>
            <consortium name="The Broad Institute Genome Sequencing Center for Infectious Disease"/>
            <person name="Wu L."/>
            <person name="Ma J."/>
        </authorList>
    </citation>
    <scope>NUCLEOTIDE SEQUENCE [LARGE SCALE GENOMIC DNA]</scope>
    <source>
        <strain evidence="3">CCM 2050</strain>
    </source>
</reference>